<dbReference type="AlphaFoldDB" id="A0A1P8WHR5"/>
<organism evidence="1 2">
    <name type="scientific">Fuerstiella marisgermanici</name>
    <dbReference type="NCBI Taxonomy" id="1891926"/>
    <lineage>
        <taxon>Bacteria</taxon>
        <taxon>Pseudomonadati</taxon>
        <taxon>Planctomycetota</taxon>
        <taxon>Planctomycetia</taxon>
        <taxon>Planctomycetales</taxon>
        <taxon>Planctomycetaceae</taxon>
        <taxon>Fuerstiella</taxon>
    </lineage>
</organism>
<gene>
    <name evidence="1" type="ORF">Fuma_03213</name>
</gene>
<dbReference type="Proteomes" id="UP000187735">
    <property type="component" value="Chromosome"/>
</dbReference>
<reference evidence="1 2" key="1">
    <citation type="journal article" date="2016" name="Front. Microbiol.">
        <title>Fuerstia marisgermanicae gen. nov., sp. nov., an Unusual Member of the Phylum Planctomycetes from the German Wadden Sea.</title>
        <authorList>
            <person name="Kohn T."/>
            <person name="Heuer A."/>
            <person name="Jogler M."/>
            <person name="Vollmers J."/>
            <person name="Boedeker C."/>
            <person name="Bunk B."/>
            <person name="Rast P."/>
            <person name="Borchert D."/>
            <person name="Glockner I."/>
            <person name="Freese H.M."/>
            <person name="Klenk H.P."/>
            <person name="Overmann J."/>
            <person name="Kaster A.K."/>
            <person name="Rohde M."/>
            <person name="Wiegand S."/>
            <person name="Jogler C."/>
        </authorList>
    </citation>
    <scope>NUCLEOTIDE SEQUENCE [LARGE SCALE GENOMIC DNA]</scope>
    <source>
        <strain evidence="1 2">NH11</strain>
    </source>
</reference>
<accession>A0A1P8WHR5</accession>
<dbReference type="PROSITE" id="PS51257">
    <property type="entry name" value="PROKAR_LIPOPROTEIN"/>
    <property type="match status" value="1"/>
</dbReference>
<dbReference type="EMBL" id="CP017641">
    <property type="protein sequence ID" value="APZ93595.1"/>
    <property type="molecule type" value="Genomic_DNA"/>
</dbReference>
<evidence type="ECO:0008006" key="3">
    <source>
        <dbReference type="Google" id="ProtNLM"/>
    </source>
</evidence>
<dbReference type="STRING" id="1891926.Fuma_03213"/>
<keyword evidence="2" id="KW-1185">Reference proteome</keyword>
<proteinExistence type="predicted"/>
<sequence>MNFKVTAMSVRHAHVGLVAAIVLGMFSGCGGPDGPERAEIHGRVTFNGEPVPVGQIEYRPNVEKGGSGPQSLLFIKDGYYESAGKGPVLGPHTVKITGYTGIPKPFLDQGEELFPTHKDEVEITSGDQEVNYDFPIAGE</sequence>
<name>A0A1P8WHR5_9PLAN</name>
<evidence type="ECO:0000313" key="1">
    <source>
        <dbReference type="EMBL" id="APZ93595.1"/>
    </source>
</evidence>
<evidence type="ECO:0000313" key="2">
    <source>
        <dbReference type="Proteomes" id="UP000187735"/>
    </source>
</evidence>
<protein>
    <recommendedName>
        <fullName evidence="3">Carboxypeptidase regulatory-like domain-containing protein</fullName>
    </recommendedName>
</protein>
<dbReference type="KEGG" id="fmr:Fuma_03213"/>